<keyword evidence="1" id="KW-1133">Transmembrane helix</keyword>
<dbReference type="Proteomes" id="UP000807469">
    <property type="component" value="Unassembled WGS sequence"/>
</dbReference>
<keyword evidence="3" id="KW-1185">Reference proteome</keyword>
<accession>A0A9P6D4U7</accession>
<evidence type="ECO:0000313" key="2">
    <source>
        <dbReference type="EMBL" id="KAF9483430.1"/>
    </source>
</evidence>
<organism evidence="2 3">
    <name type="scientific">Pholiota conissans</name>
    <dbReference type="NCBI Taxonomy" id="109636"/>
    <lineage>
        <taxon>Eukaryota</taxon>
        <taxon>Fungi</taxon>
        <taxon>Dikarya</taxon>
        <taxon>Basidiomycota</taxon>
        <taxon>Agaricomycotina</taxon>
        <taxon>Agaricomycetes</taxon>
        <taxon>Agaricomycetidae</taxon>
        <taxon>Agaricales</taxon>
        <taxon>Agaricineae</taxon>
        <taxon>Strophariaceae</taxon>
        <taxon>Pholiota</taxon>
    </lineage>
</organism>
<dbReference type="AlphaFoldDB" id="A0A9P6D4U7"/>
<gene>
    <name evidence="2" type="ORF">BDN70DRAFT_873939</name>
</gene>
<keyword evidence="1" id="KW-0472">Membrane</keyword>
<feature type="transmembrane region" description="Helical" evidence="1">
    <location>
        <begin position="26"/>
        <end position="44"/>
    </location>
</feature>
<keyword evidence="1" id="KW-0812">Transmembrane</keyword>
<comment type="caution">
    <text evidence="2">The sequence shown here is derived from an EMBL/GenBank/DDBJ whole genome shotgun (WGS) entry which is preliminary data.</text>
</comment>
<dbReference type="EMBL" id="MU155154">
    <property type="protein sequence ID" value="KAF9483430.1"/>
    <property type="molecule type" value="Genomic_DNA"/>
</dbReference>
<evidence type="ECO:0000256" key="1">
    <source>
        <dbReference type="SAM" id="Phobius"/>
    </source>
</evidence>
<reference evidence="2" key="1">
    <citation type="submission" date="2020-11" db="EMBL/GenBank/DDBJ databases">
        <authorList>
            <consortium name="DOE Joint Genome Institute"/>
            <person name="Ahrendt S."/>
            <person name="Riley R."/>
            <person name="Andreopoulos W."/>
            <person name="Labutti K."/>
            <person name="Pangilinan J."/>
            <person name="Ruiz-Duenas F.J."/>
            <person name="Barrasa J.M."/>
            <person name="Sanchez-Garcia M."/>
            <person name="Camarero S."/>
            <person name="Miyauchi S."/>
            <person name="Serrano A."/>
            <person name="Linde D."/>
            <person name="Babiker R."/>
            <person name="Drula E."/>
            <person name="Ayuso-Fernandez I."/>
            <person name="Pacheco R."/>
            <person name="Padilla G."/>
            <person name="Ferreira P."/>
            <person name="Barriuso J."/>
            <person name="Kellner H."/>
            <person name="Castanera R."/>
            <person name="Alfaro M."/>
            <person name="Ramirez L."/>
            <person name="Pisabarro A.G."/>
            <person name="Kuo A."/>
            <person name="Tritt A."/>
            <person name="Lipzen A."/>
            <person name="He G."/>
            <person name="Yan M."/>
            <person name="Ng V."/>
            <person name="Cullen D."/>
            <person name="Martin F."/>
            <person name="Rosso M.-N."/>
            <person name="Henrissat B."/>
            <person name="Hibbett D."/>
            <person name="Martinez A.T."/>
            <person name="Grigoriev I.V."/>
        </authorList>
    </citation>
    <scope>NUCLEOTIDE SEQUENCE</scope>
    <source>
        <strain evidence="2">CIRM-BRFM 674</strain>
    </source>
</reference>
<sequence>MNMKATTSIHPTVGLLDTRERAMRCIFSVCDAGFLVMMFGRVVAEMRKRSSGLN</sequence>
<proteinExistence type="predicted"/>
<protein>
    <submittedName>
        <fullName evidence="2">Uncharacterized protein</fullName>
    </submittedName>
</protein>
<name>A0A9P6D4U7_9AGAR</name>
<evidence type="ECO:0000313" key="3">
    <source>
        <dbReference type="Proteomes" id="UP000807469"/>
    </source>
</evidence>